<evidence type="ECO:0000313" key="1">
    <source>
        <dbReference type="EMBL" id="MBD6621286.1"/>
    </source>
</evidence>
<comment type="caution">
    <text evidence="1">The sequence shown here is derived from an EMBL/GenBank/DDBJ whole genome shotgun (WGS) entry which is preliminary data.</text>
</comment>
<evidence type="ECO:0000313" key="2">
    <source>
        <dbReference type="Proteomes" id="UP001165986"/>
    </source>
</evidence>
<name>A0AA40VVW7_9NOST</name>
<gene>
    <name evidence="1" type="ORF">FNW02_37780</name>
</gene>
<protein>
    <submittedName>
        <fullName evidence="1">Uncharacterized protein</fullName>
    </submittedName>
</protein>
<organism evidence="1 2">
    <name type="scientific">Komarekiella delphini-convector SJRDD-AB1</name>
    <dbReference type="NCBI Taxonomy" id="2593771"/>
    <lineage>
        <taxon>Bacteria</taxon>
        <taxon>Bacillati</taxon>
        <taxon>Cyanobacteriota</taxon>
        <taxon>Cyanophyceae</taxon>
        <taxon>Nostocales</taxon>
        <taxon>Nostocaceae</taxon>
        <taxon>Komarekiella</taxon>
        <taxon>Komarekiella delphini-convector</taxon>
    </lineage>
</organism>
<sequence>MDTLKDFLFFNANIATEFNPFYEREYLVIQTYPREKSLRVNKRSFDYKSAKSYESIENLAHDYTCFGLRIFHNSKLWTVDFEGNPQSRMALRKAETLVV</sequence>
<accession>A0AA40VVW7</accession>
<dbReference type="Proteomes" id="UP001165986">
    <property type="component" value="Unassembled WGS sequence"/>
</dbReference>
<dbReference type="RefSeq" id="WP_191762608.1">
    <property type="nucleotide sequence ID" value="NZ_VJXY01000158.1"/>
</dbReference>
<keyword evidence="2" id="KW-1185">Reference proteome</keyword>
<proteinExistence type="predicted"/>
<dbReference type="EMBL" id="VJXY01000158">
    <property type="protein sequence ID" value="MBD6621286.1"/>
    <property type="molecule type" value="Genomic_DNA"/>
</dbReference>
<reference evidence="1" key="1">
    <citation type="submission" date="2019-07" db="EMBL/GenBank/DDBJ databases">
        <title>Toxilogical consequences of a new and cryptic species of cyanobacteria (Komarekiella delphini-convector) recovered from the epidermis of a bottlenose dolphin and 1500 ft. in the air.</title>
        <authorList>
            <person name="Brown A.O."/>
            <person name="Dvorak P."/>
            <person name="Villanueva C.D."/>
            <person name="Foss A.J."/>
            <person name="Garvey A.D."/>
            <person name="Gibson Q.A."/>
            <person name="Johansen J.R."/>
            <person name="Casamatta D.A."/>
        </authorList>
    </citation>
    <scope>NUCLEOTIDE SEQUENCE</scope>
    <source>
        <strain evidence="1">SJRDD-AB1</strain>
    </source>
</reference>
<dbReference type="AlphaFoldDB" id="A0AA40VVW7"/>